<dbReference type="GO" id="GO:0032040">
    <property type="term" value="C:small-subunit processome"/>
    <property type="evidence" value="ECO:0007669"/>
    <property type="project" value="EnsemblFungi"/>
</dbReference>
<dbReference type="STRING" id="683960.A0A1E3PAH0"/>
<comment type="similarity">
    <text evidence="2">Belongs to the CWC22 family.</text>
</comment>
<dbReference type="Proteomes" id="UP000094112">
    <property type="component" value="Unassembled WGS sequence"/>
</dbReference>
<feature type="compositionally biased region" description="Acidic residues" evidence="4">
    <location>
        <begin position="132"/>
        <end position="162"/>
    </location>
</feature>
<dbReference type="EMBL" id="KV454208">
    <property type="protein sequence ID" value="ODQ62403.1"/>
    <property type="molecule type" value="Genomic_DNA"/>
</dbReference>
<dbReference type="InterPro" id="IPR016024">
    <property type="entry name" value="ARM-type_fold"/>
</dbReference>
<dbReference type="PANTHER" id="PTHR18034">
    <property type="entry name" value="CELL CYCLE CONTROL PROTEIN CWF22-RELATED"/>
    <property type="match status" value="1"/>
</dbReference>
<evidence type="ECO:0000256" key="2">
    <source>
        <dbReference type="ARBA" id="ARBA00006856"/>
    </source>
</evidence>
<dbReference type="GO" id="GO:0000462">
    <property type="term" value="P:maturation of SSU-rRNA from tricistronic rRNA transcript (SSU-rRNA, 5.8S rRNA, LSU-rRNA)"/>
    <property type="evidence" value="ECO:0007669"/>
    <property type="project" value="EnsemblFungi"/>
</dbReference>
<sequence>EEEFHGFDDEDADEENIGLDDDSISEGDFDSDKVEEPTSAEETMALLKAAKEKKKSKEVKPKEKKSKKEKVERYISPDDERLMKRDEDDMKYYAKKLGLKSTKVKDSKGDGLDDILDGLDFLDNYGSGAENYESEGGEDLEDIEEEEEEEQVENDDEDDEDAEAPKENPYVAPVQATSKYIPPALRQRLQAGDSEEILRIKKSIKGPLNKLSEANAMTIINQINSVYSENPRQLVTECLTTVVLESIIQQASLLDQFVILHAGLAASIYRLQGVEFGAHFIQTLVEKYESFYNEGRSKEAGNLISLLTACYSFQVVSSKLLYNLIEKLIEETSEINSELLLRLVKNAGQQMRNDDPNALKEIIITLQKNIANQEINARTRFLVDTITNLKNNKTKFNNEVAMQLVTRMKKVLATINNNKFHDPLHVSLDDIHNIKTKGKWWLVGSAWKGNNAADQKDEVLVNEDEMNDILDNAEPNWMELARSQRMNTDIRRAIFISIMSSQDFIDAFTKLDKLKLKKSQEREIPKILLHCVSIEKVSNPYYSFLANKLCSSHSLRKTLQFCFWDFIRELEGDEDDQDDEDYFKNLNSDLVGEDDDFQLQRVVNVGKFFGYLVAEGTLPLHSLKNINFLTLNSDSSLFIEVLMISFFDNIGKKSEVSTFGAGSKKSKASDLKFQDNLLVSVLAKCETQKAMMRGLQYFLQEKVKSSDIISGRKQKRRVDWGVDCFCDIADEFLK</sequence>
<feature type="non-terminal residue" evidence="6">
    <location>
        <position position="1"/>
    </location>
</feature>
<dbReference type="PROSITE" id="PS51366">
    <property type="entry name" value="MI"/>
    <property type="match status" value="1"/>
</dbReference>
<evidence type="ECO:0000256" key="3">
    <source>
        <dbReference type="ARBA" id="ARBA00023242"/>
    </source>
</evidence>
<dbReference type="Pfam" id="PF02847">
    <property type="entry name" value="MA3"/>
    <property type="match status" value="1"/>
</dbReference>
<keyword evidence="7" id="KW-1185">Reference proteome</keyword>
<dbReference type="SMART" id="SM00543">
    <property type="entry name" value="MIF4G"/>
    <property type="match status" value="1"/>
</dbReference>
<accession>A0A1E3PAH0</accession>
<gene>
    <name evidence="6" type="ORF">WICANDRAFT_25600</name>
</gene>
<evidence type="ECO:0000313" key="7">
    <source>
        <dbReference type="Proteomes" id="UP000094112"/>
    </source>
</evidence>
<feature type="domain" description="MI" evidence="5">
    <location>
        <begin position="489"/>
        <end position="628"/>
    </location>
</feature>
<dbReference type="InterPro" id="IPR050781">
    <property type="entry name" value="CWC22_splicing_factor"/>
</dbReference>
<evidence type="ECO:0000256" key="1">
    <source>
        <dbReference type="ARBA" id="ARBA00004604"/>
    </source>
</evidence>
<name>A0A1E3PAH0_WICAA</name>
<dbReference type="SUPFAM" id="SSF48371">
    <property type="entry name" value="ARM repeat"/>
    <property type="match status" value="1"/>
</dbReference>
<dbReference type="GO" id="GO:0006972">
    <property type="term" value="P:hyperosmotic response"/>
    <property type="evidence" value="ECO:0007669"/>
    <property type="project" value="EnsemblFungi"/>
</dbReference>
<dbReference type="OrthoDB" id="361797at2759"/>
<feature type="compositionally biased region" description="Basic residues" evidence="4">
    <location>
        <begin position="51"/>
        <end position="68"/>
    </location>
</feature>
<evidence type="ECO:0000313" key="6">
    <source>
        <dbReference type="EMBL" id="ODQ62403.1"/>
    </source>
</evidence>
<dbReference type="GO" id="GO:0003723">
    <property type="term" value="F:RNA binding"/>
    <property type="evidence" value="ECO:0007669"/>
    <property type="project" value="InterPro"/>
</dbReference>
<dbReference type="InterPro" id="IPR003890">
    <property type="entry name" value="MIF4G-like_typ-3"/>
</dbReference>
<evidence type="ECO:0000259" key="5">
    <source>
        <dbReference type="PROSITE" id="PS51366"/>
    </source>
</evidence>
<dbReference type="GO" id="GO:0097078">
    <property type="term" value="C:FAL1-SGD1 complex"/>
    <property type="evidence" value="ECO:0007669"/>
    <property type="project" value="EnsemblFungi"/>
</dbReference>
<feature type="region of interest" description="Disordered" evidence="4">
    <location>
        <begin position="126"/>
        <end position="172"/>
    </location>
</feature>
<organism evidence="6 7">
    <name type="scientific">Wickerhamomyces anomalus (strain ATCC 58044 / CBS 1984 / NCYC 433 / NRRL Y-366-8)</name>
    <name type="common">Yeast</name>
    <name type="synonym">Hansenula anomala</name>
    <dbReference type="NCBI Taxonomy" id="683960"/>
    <lineage>
        <taxon>Eukaryota</taxon>
        <taxon>Fungi</taxon>
        <taxon>Dikarya</taxon>
        <taxon>Ascomycota</taxon>
        <taxon>Saccharomycotina</taxon>
        <taxon>Saccharomycetes</taxon>
        <taxon>Phaffomycetales</taxon>
        <taxon>Wickerhamomycetaceae</taxon>
        <taxon>Wickerhamomyces</taxon>
    </lineage>
</organism>
<dbReference type="PANTHER" id="PTHR18034:SF4">
    <property type="entry name" value="NUCLEOLAR MIF4G DOMAIN-CONTAINING PROTEIN 1"/>
    <property type="match status" value="1"/>
</dbReference>
<dbReference type="Pfam" id="PF02854">
    <property type="entry name" value="MIF4G"/>
    <property type="match status" value="1"/>
</dbReference>
<protein>
    <recommendedName>
        <fullName evidence="5">MI domain-containing protein</fullName>
    </recommendedName>
</protein>
<dbReference type="RefSeq" id="XP_019041610.1">
    <property type="nucleotide sequence ID" value="XM_019181163.1"/>
</dbReference>
<dbReference type="Gene3D" id="1.25.40.180">
    <property type="match status" value="1"/>
</dbReference>
<comment type="subcellular location">
    <subcellularLocation>
        <location evidence="1">Nucleus</location>
        <location evidence="1">Nucleolus</location>
    </subcellularLocation>
</comment>
<proteinExistence type="inferred from homology"/>
<keyword evidence="3" id="KW-0539">Nucleus</keyword>
<feature type="compositionally biased region" description="Acidic residues" evidence="4">
    <location>
        <begin position="8"/>
        <end position="29"/>
    </location>
</feature>
<reference evidence="6 7" key="1">
    <citation type="journal article" date="2016" name="Proc. Natl. Acad. Sci. U.S.A.">
        <title>Comparative genomics of biotechnologically important yeasts.</title>
        <authorList>
            <person name="Riley R."/>
            <person name="Haridas S."/>
            <person name="Wolfe K.H."/>
            <person name="Lopes M.R."/>
            <person name="Hittinger C.T."/>
            <person name="Goeker M."/>
            <person name="Salamov A.A."/>
            <person name="Wisecaver J.H."/>
            <person name="Long T.M."/>
            <person name="Calvey C.H."/>
            <person name="Aerts A.L."/>
            <person name="Barry K.W."/>
            <person name="Choi C."/>
            <person name="Clum A."/>
            <person name="Coughlan A.Y."/>
            <person name="Deshpande S."/>
            <person name="Douglass A.P."/>
            <person name="Hanson S.J."/>
            <person name="Klenk H.-P."/>
            <person name="LaButti K.M."/>
            <person name="Lapidus A."/>
            <person name="Lindquist E.A."/>
            <person name="Lipzen A.M."/>
            <person name="Meier-Kolthoff J.P."/>
            <person name="Ohm R.A."/>
            <person name="Otillar R.P."/>
            <person name="Pangilinan J.L."/>
            <person name="Peng Y."/>
            <person name="Rokas A."/>
            <person name="Rosa C.A."/>
            <person name="Scheuner C."/>
            <person name="Sibirny A.A."/>
            <person name="Slot J.C."/>
            <person name="Stielow J.B."/>
            <person name="Sun H."/>
            <person name="Kurtzman C.P."/>
            <person name="Blackwell M."/>
            <person name="Grigoriev I.V."/>
            <person name="Jeffries T.W."/>
        </authorList>
    </citation>
    <scope>NUCLEOTIDE SEQUENCE [LARGE SCALE GENOMIC DNA]</scope>
    <source>
        <strain evidence="7">ATCC 58044 / CBS 1984 / NCYC 433 / NRRL Y-366-8</strain>
    </source>
</reference>
<dbReference type="InterPro" id="IPR003891">
    <property type="entry name" value="Initiation_fac_eIF4g_MI"/>
</dbReference>
<dbReference type="GeneID" id="30198409"/>
<dbReference type="SMART" id="SM00544">
    <property type="entry name" value="MA3"/>
    <property type="match status" value="1"/>
</dbReference>
<evidence type="ECO:0000256" key="4">
    <source>
        <dbReference type="SAM" id="MobiDB-lite"/>
    </source>
</evidence>
<feature type="region of interest" description="Disordered" evidence="4">
    <location>
        <begin position="1"/>
        <end position="87"/>
    </location>
</feature>
<dbReference type="AlphaFoldDB" id="A0A1E3PAH0"/>
<feature type="compositionally biased region" description="Basic and acidic residues" evidence="4">
    <location>
        <begin position="69"/>
        <end position="87"/>
    </location>
</feature>